<evidence type="ECO:0000313" key="7">
    <source>
        <dbReference type="Proteomes" id="UP000036873"/>
    </source>
</evidence>
<evidence type="ECO:0000256" key="1">
    <source>
        <dbReference type="ARBA" id="ARBA00009437"/>
    </source>
</evidence>
<dbReference type="Proteomes" id="UP000036873">
    <property type="component" value="Unassembled WGS sequence"/>
</dbReference>
<dbReference type="RefSeq" id="WP_050738577.1">
    <property type="nucleotide sequence ID" value="NZ_LGYO01000004.1"/>
</dbReference>
<evidence type="ECO:0000256" key="3">
    <source>
        <dbReference type="ARBA" id="ARBA00023125"/>
    </source>
</evidence>
<name>A0A0L6U4G4_9FIRM</name>
<dbReference type="FunFam" id="1.10.10.10:FF:000001">
    <property type="entry name" value="LysR family transcriptional regulator"/>
    <property type="match status" value="1"/>
</dbReference>
<proteinExistence type="inferred from homology"/>
<dbReference type="AlphaFoldDB" id="A0A0L6U4G4"/>
<protein>
    <submittedName>
        <fullName evidence="6">LysR family transcriptional regulator</fullName>
    </submittedName>
</protein>
<feature type="domain" description="HTH lysR-type" evidence="5">
    <location>
        <begin position="1"/>
        <end position="58"/>
    </location>
</feature>
<dbReference type="Gene3D" id="1.10.10.10">
    <property type="entry name" value="Winged helix-like DNA-binding domain superfamily/Winged helix DNA-binding domain"/>
    <property type="match status" value="1"/>
</dbReference>
<dbReference type="OrthoDB" id="119203at2"/>
<reference evidence="7" key="1">
    <citation type="submission" date="2015-07" db="EMBL/GenBank/DDBJ databases">
        <title>Draft genome sequence of Acetobacterium bakii DSM 8293, a potential psychrophilic chemical producer through syngas fermentation.</title>
        <authorList>
            <person name="Song Y."/>
            <person name="Hwang S."/>
            <person name="Cho B.-K."/>
        </authorList>
    </citation>
    <scope>NUCLEOTIDE SEQUENCE [LARGE SCALE GENOMIC DNA]</scope>
    <source>
        <strain evidence="7">DSM 8239</strain>
    </source>
</reference>
<gene>
    <name evidence="6" type="ORF">AKG39_01440</name>
</gene>
<keyword evidence="2" id="KW-0805">Transcription regulation</keyword>
<keyword evidence="7" id="KW-1185">Reference proteome</keyword>
<dbReference type="Pfam" id="PF00126">
    <property type="entry name" value="HTH_1"/>
    <property type="match status" value="1"/>
</dbReference>
<dbReference type="Gene3D" id="3.40.190.290">
    <property type="match status" value="1"/>
</dbReference>
<evidence type="ECO:0000313" key="6">
    <source>
        <dbReference type="EMBL" id="KNZ43388.1"/>
    </source>
</evidence>
<accession>A0A0L6U4G4</accession>
<dbReference type="PRINTS" id="PR00039">
    <property type="entry name" value="HTHLYSR"/>
</dbReference>
<dbReference type="SUPFAM" id="SSF53850">
    <property type="entry name" value="Periplasmic binding protein-like II"/>
    <property type="match status" value="1"/>
</dbReference>
<sequence>MHIEYLENFCKVAIAKSISKVANDTHVSQSALSQQISKLENDLNCTLLERSNKGVELTEKGKIVYQYADNIVRTVSMMRKKLDESDNIVKDIKIEAFWTIANYSLPCVMYKVKKRFPQNNFEIKSNKSHDIEENIVNNICDLGVIYGKPKNPKLSSYKIGVDRLVLIATGDYDIPDEIKLEELPNYPLIILNDNMDFTHMISKKMQKAGNQPKALNIMFKSDSVESVKASVLNEFGIGFIPYISIKKELYRKQVKLIQITDMVIEYEMYLIYDESTNNKALNDFTQYFKDIARKSLC</sequence>
<organism evidence="6 7">
    <name type="scientific">Acetobacterium bakii</name>
    <dbReference type="NCBI Taxonomy" id="52689"/>
    <lineage>
        <taxon>Bacteria</taxon>
        <taxon>Bacillati</taxon>
        <taxon>Bacillota</taxon>
        <taxon>Clostridia</taxon>
        <taxon>Eubacteriales</taxon>
        <taxon>Eubacteriaceae</taxon>
        <taxon>Acetobacterium</taxon>
    </lineage>
</organism>
<dbReference type="PANTHER" id="PTHR30126:SF64">
    <property type="entry name" value="HTH-TYPE TRANSCRIPTIONAL REGULATOR CITR"/>
    <property type="match status" value="1"/>
</dbReference>
<dbReference type="PANTHER" id="PTHR30126">
    <property type="entry name" value="HTH-TYPE TRANSCRIPTIONAL REGULATOR"/>
    <property type="match status" value="1"/>
</dbReference>
<dbReference type="InterPro" id="IPR036388">
    <property type="entry name" value="WH-like_DNA-bd_sf"/>
</dbReference>
<dbReference type="InterPro" id="IPR005119">
    <property type="entry name" value="LysR_subst-bd"/>
</dbReference>
<dbReference type="Pfam" id="PF03466">
    <property type="entry name" value="LysR_substrate"/>
    <property type="match status" value="1"/>
</dbReference>
<evidence type="ECO:0000256" key="2">
    <source>
        <dbReference type="ARBA" id="ARBA00023015"/>
    </source>
</evidence>
<dbReference type="SUPFAM" id="SSF46785">
    <property type="entry name" value="Winged helix' DNA-binding domain"/>
    <property type="match status" value="1"/>
</dbReference>
<comment type="caution">
    <text evidence="6">The sequence shown here is derived from an EMBL/GenBank/DDBJ whole genome shotgun (WGS) entry which is preliminary data.</text>
</comment>
<evidence type="ECO:0000259" key="5">
    <source>
        <dbReference type="PROSITE" id="PS50931"/>
    </source>
</evidence>
<keyword evidence="4" id="KW-0804">Transcription</keyword>
<dbReference type="EMBL" id="LGYO01000004">
    <property type="protein sequence ID" value="KNZ43388.1"/>
    <property type="molecule type" value="Genomic_DNA"/>
</dbReference>
<dbReference type="GO" id="GO:0003700">
    <property type="term" value="F:DNA-binding transcription factor activity"/>
    <property type="evidence" value="ECO:0007669"/>
    <property type="project" value="InterPro"/>
</dbReference>
<dbReference type="PROSITE" id="PS50931">
    <property type="entry name" value="HTH_LYSR"/>
    <property type="match status" value="1"/>
</dbReference>
<dbReference type="InterPro" id="IPR036390">
    <property type="entry name" value="WH_DNA-bd_sf"/>
</dbReference>
<evidence type="ECO:0000256" key="4">
    <source>
        <dbReference type="ARBA" id="ARBA00023163"/>
    </source>
</evidence>
<dbReference type="STRING" id="52689.AKG39_01440"/>
<dbReference type="GO" id="GO:0000976">
    <property type="term" value="F:transcription cis-regulatory region binding"/>
    <property type="evidence" value="ECO:0007669"/>
    <property type="project" value="TreeGrafter"/>
</dbReference>
<dbReference type="InterPro" id="IPR000847">
    <property type="entry name" value="LysR_HTH_N"/>
</dbReference>
<keyword evidence="3" id="KW-0238">DNA-binding</keyword>
<comment type="similarity">
    <text evidence="1">Belongs to the LysR transcriptional regulatory family.</text>
</comment>